<evidence type="ECO:0000313" key="1">
    <source>
        <dbReference type="EMBL" id="ERM99523.1"/>
    </source>
</evidence>
<dbReference type="PANTHER" id="PTHR31050:SF3">
    <property type="entry name" value="OS08G0412800 PROTEIN"/>
    <property type="match status" value="1"/>
</dbReference>
<gene>
    <name evidence="1" type="ORF">AMTR_s00088p00061760</name>
</gene>
<dbReference type="PANTHER" id="PTHR31050">
    <property type="entry name" value="OS08G0413200 PROTEIN"/>
    <property type="match status" value="1"/>
</dbReference>
<sequence length="118" mass="12866">MYSTKPLSLFLLAAENNGTAGIHIEQSLHPPEGPFSGHLLIQEDSDGDLSSSCWGIRRDKSVRGPQFPQNKSLRVTYTHSTGDGIITDVHEAYFIPVLGQPLSSNIYYVVTVCGKHPG</sequence>
<dbReference type="AlphaFoldDB" id="W1NW11"/>
<dbReference type="Pfam" id="PF06880">
    <property type="entry name" value="DUF1262"/>
    <property type="match status" value="1"/>
</dbReference>
<organism evidence="1 2">
    <name type="scientific">Amborella trichopoda</name>
    <dbReference type="NCBI Taxonomy" id="13333"/>
    <lineage>
        <taxon>Eukaryota</taxon>
        <taxon>Viridiplantae</taxon>
        <taxon>Streptophyta</taxon>
        <taxon>Embryophyta</taxon>
        <taxon>Tracheophyta</taxon>
        <taxon>Spermatophyta</taxon>
        <taxon>Magnoliopsida</taxon>
        <taxon>Amborellales</taxon>
        <taxon>Amborellaceae</taxon>
        <taxon>Amborella</taxon>
    </lineage>
</organism>
<accession>W1NW11</accession>
<keyword evidence="2" id="KW-1185">Reference proteome</keyword>
<evidence type="ECO:0000313" key="2">
    <source>
        <dbReference type="Proteomes" id="UP000017836"/>
    </source>
</evidence>
<dbReference type="Proteomes" id="UP000017836">
    <property type="component" value="Unassembled WGS sequence"/>
</dbReference>
<dbReference type="OMA" id="SERYTFF"/>
<dbReference type="HOGENOM" id="CLU_2076280_0_0_1"/>
<dbReference type="EMBL" id="KI394998">
    <property type="protein sequence ID" value="ERM99523.1"/>
    <property type="molecule type" value="Genomic_DNA"/>
</dbReference>
<protein>
    <submittedName>
        <fullName evidence="1">Uncharacterized protein</fullName>
    </submittedName>
</protein>
<dbReference type="InterPro" id="IPR010683">
    <property type="entry name" value="DUF1262"/>
</dbReference>
<proteinExistence type="predicted"/>
<dbReference type="Gramene" id="ERM99523">
    <property type="protein sequence ID" value="ERM99523"/>
    <property type="gene ID" value="AMTR_s00088p00061760"/>
</dbReference>
<name>W1NW11_AMBTC</name>
<reference evidence="2" key="1">
    <citation type="journal article" date="2013" name="Science">
        <title>The Amborella genome and the evolution of flowering plants.</title>
        <authorList>
            <consortium name="Amborella Genome Project"/>
        </authorList>
    </citation>
    <scope>NUCLEOTIDE SEQUENCE [LARGE SCALE GENOMIC DNA]</scope>
</reference>